<dbReference type="Proteomes" id="UP000467193">
    <property type="component" value="Chromosome"/>
</dbReference>
<name>A0A7I7QN78_9MYCO</name>
<evidence type="ECO:0000313" key="2">
    <source>
        <dbReference type="EMBL" id="BBY27848.1"/>
    </source>
</evidence>
<dbReference type="EMBL" id="AP022588">
    <property type="protein sequence ID" value="BBY27848.1"/>
    <property type="molecule type" value="Genomic_DNA"/>
</dbReference>
<reference evidence="2 3" key="1">
    <citation type="journal article" date="2019" name="Emerg. Microbes Infect.">
        <title>Comprehensive subspecies identification of 175 nontuberculous mycobacteria species based on 7547 genomic profiles.</title>
        <authorList>
            <person name="Matsumoto Y."/>
            <person name="Kinjo T."/>
            <person name="Motooka D."/>
            <person name="Nabeya D."/>
            <person name="Jung N."/>
            <person name="Uechi K."/>
            <person name="Horii T."/>
            <person name="Iida T."/>
            <person name="Fujita J."/>
            <person name="Nakamura S."/>
        </authorList>
    </citation>
    <scope>NUCLEOTIDE SEQUENCE [LARGE SCALE GENOMIC DNA]</scope>
    <source>
        <strain evidence="2 3">JCM 17899</strain>
    </source>
</reference>
<feature type="domain" description="ESX-1 secretion-associated protein EspA/EspE-like" evidence="1">
    <location>
        <begin position="82"/>
        <end position="164"/>
    </location>
</feature>
<evidence type="ECO:0000313" key="3">
    <source>
        <dbReference type="Proteomes" id="UP000467193"/>
    </source>
</evidence>
<dbReference type="Pfam" id="PF18879">
    <property type="entry name" value="EspA_EspE"/>
    <property type="match status" value="1"/>
</dbReference>
<dbReference type="InterPro" id="IPR043796">
    <property type="entry name" value="ESX-1_EspA/EspE-like"/>
</dbReference>
<evidence type="ECO:0000259" key="1">
    <source>
        <dbReference type="Pfam" id="PF18879"/>
    </source>
</evidence>
<dbReference type="AlphaFoldDB" id="A0A7I7QN78"/>
<organism evidence="2 3">
    <name type="scientific">Mycolicibacterium sediminis</name>
    <dbReference type="NCBI Taxonomy" id="1286180"/>
    <lineage>
        <taxon>Bacteria</taxon>
        <taxon>Bacillati</taxon>
        <taxon>Actinomycetota</taxon>
        <taxon>Actinomycetes</taxon>
        <taxon>Mycobacteriales</taxon>
        <taxon>Mycobacteriaceae</taxon>
        <taxon>Mycolicibacterium</taxon>
    </lineage>
</organism>
<dbReference type="KEGG" id="msei:MSEDJ_19440"/>
<sequence>MGDLTDIYASLNYFNGIPEHAKSTGEHTGWAMAGLGGDFIGLMQPVAQNMGSALGATRFAAAAATPIINVGLLTMMGMANTCGFGEPDQGQDFDGSAKAFQQVGEAHDGTTSPDTWEGTASDQYADRNAEQQRRAQELAEADQAVKSALASEAQQVDVARKMLDRCQTALALCIPVALAMNAVPGFGTAASVAFQAASVASTLGPSTLRYTQLIDQSAHTATQIRRAGATYDRIAEGAQQ</sequence>
<accession>A0A7I7QN78</accession>
<protein>
    <recommendedName>
        <fullName evidence="1">ESX-1 secretion-associated protein EspA/EspE-like domain-containing protein</fullName>
    </recommendedName>
</protein>
<proteinExistence type="predicted"/>
<dbReference type="RefSeq" id="WP_163796683.1">
    <property type="nucleotide sequence ID" value="NZ_AP022588.1"/>
</dbReference>
<gene>
    <name evidence="2" type="ORF">MSEDJ_19440</name>
</gene>
<keyword evidence="3" id="KW-1185">Reference proteome</keyword>